<dbReference type="EMBL" id="CP011110">
    <property type="protein sequence ID" value="AKA24061.1"/>
    <property type="molecule type" value="Genomic_DNA"/>
</dbReference>
<dbReference type="AlphaFoldDB" id="A0A0D5XYA0"/>
<protein>
    <submittedName>
        <fullName evidence="2">Uncharacterized protein</fullName>
    </submittedName>
</protein>
<sequence length="479" mass="52496">MTTPGPPRTNRIDFAVGASRQFPGQTPYRCDSLFNFSIRQGCLSRSLFLIKGALTLLAGGSRTRLEQPDLLARPTSGRNSIFSCRQAPAFRCRASAFCSTHRAQQPEQPICIAAKTPRNHLPKPRLRSRCRAPARLRSRPKDSPTKHRVFPDSTRRQAWRPCGPIAASPGLGSGYTKPVGRKNRFASMPKTPRNHLPKRRLRSRCRAPARLRSRPQDSPTEHRVFPGSTRRQAWRPYGPIAASLGLGSGYTQPLSAGRTDLHRCQKHHEITCRNAASVAAAEPQRGCDRGRRTRQPNTAFFQIQRGARLGGPPGRSQPRQGSAAATQSLSGGRTDLHRCQKPPEIPCRNAASVAAAEPRRGCDRGRRTRQPNTAFFQIQRGARLGGPAGRSQPRQGSAAATQSLSVGRTDLHRCQKHHEITCRNAASVAAAEHQRGCDRGRRTRQPNTAFFQVQRGARLGGPAGRSQPRQGSAAATGRA</sequence>
<reference evidence="2 3" key="1">
    <citation type="journal article" date="2015" name="Mol. Plant Microbe Interact.">
        <title>Comparative Genomic Analysis of Pseudomonas chlororaphis PCL1606 Reveals New Insight into Antifungal Compounds Involved in Biocontrol.</title>
        <authorList>
            <person name="Calderon C.E."/>
            <person name="Ramos C."/>
            <person name="de Vicente A."/>
            <person name="Cazorla F.M."/>
        </authorList>
    </citation>
    <scope>NUCLEOTIDE SEQUENCE [LARGE SCALE GENOMIC DNA]</scope>
    <source>
        <strain evidence="2 3">PCL1606</strain>
    </source>
</reference>
<dbReference type="PATRIC" id="fig|587753.10.peg.2602"/>
<evidence type="ECO:0000256" key="1">
    <source>
        <dbReference type="SAM" id="MobiDB-lite"/>
    </source>
</evidence>
<evidence type="ECO:0000313" key="3">
    <source>
        <dbReference type="Proteomes" id="UP000032748"/>
    </source>
</evidence>
<feature type="region of interest" description="Disordered" evidence="1">
    <location>
        <begin position="280"/>
        <end position="404"/>
    </location>
</feature>
<name>A0A0D5XYA0_9PSED</name>
<dbReference type="Proteomes" id="UP000032748">
    <property type="component" value="Chromosome"/>
</dbReference>
<feature type="compositionally biased region" description="Basic residues" evidence="1">
    <location>
        <begin position="192"/>
        <end position="213"/>
    </location>
</feature>
<feature type="compositionally biased region" description="Basic and acidic residues" evidence="1">
    <location>
        <begin position="139"/>
        <end position="155"/>
    </location>
</feature>
<feature type="region of interest" description="Disordered" evidence="1">
    <location>
        <begin position="122"/>
        <end position="231"/>
    </location>
</feature>
<organism evidence="2 3">
    <name type="scientific">Pseudomonas chlororaphis</name>
    <dbReference type="NCBI Taxonomy" id="587753"/>
    <lineage>
        <taxon>Bacteria</taxon>
        <taxon>Pseudomonadati</taxon>
        <taxon>Pseudomonadota</taxon>
        <taxon>Gammaproteobacteria</taxon>
        <taxon>Pseudomonadales</taxon>
        <taxon>Pseudomonadaceae</taxon>
        <taxon>Pseudomonas</taxon>
    </lineage>
</organism>
<proteinExistence type="predicted"/>
<feature type="compositionally biased region" description="Basic residues" evidence="1">
    <location>
        <begin position="122"/>
        <end position="138"/>
    </location>
</feature>
<feature type="compositionally biased region" description="Polar residues" evidence="1">
    <location>
        <begin position="392"/>
        <end position="404"/>
    </location>
</feature>
<feature type="region of interest" description="Disordered" evidence="1">
    <location>
        <begin position="436"/>
        <end position="479"/>
    </location>
</feature>
<evidence type="ECO:0000313" key="2">
    <source>
        <dbReference type="EMBL" id="AKA24061.1"/>
    </source>
</evidence>
<accession>A0A0D5XYA0</accession>
<dbReference type="KEGG" id="pcz:PCL1606_26110"/>
<gene>
    <name evidence="2" type="ORF">PCL1606_26110</name>
</gene>